<protein>
    <recommendedName>
        <fullName evidence="4 5">Pyrroline-5-carboxylate reductase</fullName>
        <shortName evidence="4">P5C reductase</shortName>
        <shortName evidence="4">P5CR</shortName>
        <ecNumber evidence="4 5">1.5.1.2</ecNumber>
    </recommendedName>
    <alternativeName>
        <fullName evidence="4">PCA reductase</fullName>
    </alternativeName>
</protein>
<dbReference type="Gene3D" id="1.10.3730.10">
    <property type="entry name" value="ProC C-terminal domain-like"/>
    <property type="match status" value="1"/>
</dbReference>
<organism evidence="8 9">
    <name type="scientific">Wandonia haliotis</name>
    <dbReference type="NCBI Taxonomy" id="574963"/>
    <lineage>
        <taxon>Bacteria</taxon>
        <taxon>Pseudomonadati</taxon>
        <taxon>Bacteroidota</taxon>
        <taxon>Flavobacteriia</taxon>
        <taxon>Flavobacteriales</taxon>
        <taxon>Crocinitomicaceae</taxon>
        <taxon>Wandonia</taxon>
    </lineage>
</organism>
<comment type="similarity">
    <text evidence="1 4">Belongs to the pyrroline-5-carboxylate reductase family.</text>
</comment>
<dbReference type="RefSeq" id="WP_343786204.1">
    <property type="nucleotide sequence ID" value="NZ_BAAAFH010000007.1"/>
</dbReference>
<dbReference type="SUPFAM" id="SSF51735">
    <property type="entry name" value="NAD(P)-binding Rossmann-fold domains"/>
    <property type="match status" value="1"/>
</dbReference>
<comment type="pathway">
    <text evidence="4">Amino-acid biosynthesis; L-proline biosynthesis; L-proline from L-glutamate 5-semialdehyde: step 1/1.</text>
</comment>
<evidence type="ECO:0000259" key="6">
    <source>
        <dbReference type="Pfam" id="PF03807"/>
    </source>
</evidence>
<feature type="domain" description="Pyrroline-5-carboxylate reductase dimerisation" evidence="7">
    <location>
        <begin position="161"/>
        <end position="261"/>
    </location>
</feature>
<evidence type="ECO:0000313" key="8">
    <source>
        <dbReference type="EMBL" id="GAA0875102.1"/>
    </source>
</evidence>
<dbReference type="HAMAP" id="MF_01925">
    <property type="entry name" value="P5C_reductase"/>
    <property type="match status" value="1"/>
</dbReference>
<comment type="catalytic activity">
    <reaction evidence="4">
        <text>L-proline + NADP(+) = (S)-1-pyrroline-5-carboxylate + NADPH + 2 H(+)</text>
        <dbReference type="Rhea" id="RHEA:14109"/>
        <dbReference type="ChEBI" id="CHEBI:15378"/>
        <dbReference type="ChEBI" id="CHEBI:17388"/>
        <dbReference type="ChEBI" id="CHEBI:57783"/>
        <dbReference type="ChEBI" id="CHEBI:58349"/>
        <dbReference type="ChEBI" id="CHEBI:60039"/>
        <dbReference type="EC" id="1.5.1.2"/>
    </reaction>
</comment>
<keyword evidence="9" id="KW-1185">Reference proteome</keyword>
<dbReference type="Gene3D" id="3.40.50.720">
    <property type="entry name" value="NAD(P)-binding Rossmann-like Domain"/>
    <property type="match status" value="1"/>
</dbReference>
<keyword evidence="3 4" id="KW-0560">Oxidoreductase</keyword>
<feature type="domain" description="Pyrroline-5-carboxylate reductase catalytic N-terminal" evidence="6">
    <location>
        <begin position="5"/>
        <end position="98"/>
    </location>
</feature>
<dbReference type="EMBL" id="BAAAFH010000007">
    <property type="protein sequence ID" value="GAA0875102.1"/>
    <property type="molecule type" value="Genomic_DNA"/>
</dbReference>
<keyword evidence="4" id="KW-0028">Amino-acid biosynthesis</keyword>
<reference evidence="8 9" key="1">
    <citation type="journal article" date="2019" name="Int. J. Syst. Evol. Microbiol.">
        <title>The Global Catalogue of Microorganisms (GCM) 10K type strain sequencing project: providing services to taxonomists for standard genome sequencing and annotation.</title>
        <authorList>
            <consortium name="The Broad Institute Genomics Platform"/>
            <consortium name="The Broad Institute Genome Sequencing Center for Infectious Disease"/>
            <person name="Wu L."/>
            <person name="Ma J."/>
        </authorList>
    </citation>
    <scope>NUCLEOTIDE SEQUENCE [LARGE SCALE GENOMIC DNA]</scope>
    <source>
        <strain evidence="8 9">JCM 16083</strain>
    </source>
</reference>
<sequence length="265" mass="28569">MENKKIAIIGTGNLGRALVNGLLDNQTVAPGDLFVTRRNSASLQDLADKGLTVSSDNKAVAKQSDVLILAVKPYNIQQVLEDLQDVLTENHIIISVATGVTLAELKDFSGGKPRVARAMPNIGAEVQASLTCLTLDELNEDQKIFVDKIFHVLGENVHIPENLMEAATILGACGIAFVLRFMRAMVQGGVQIGFDSKTANQIVNHTVYGAARLIMENNYHPEAAIDLVTTPKGCTIEGLNEMEHSGFSSSLIKGIVASYKNIERN</sequence>
<dbReference type="InterPro" id="IPR029036">
    <property type="entry name" value="P5CR_dimer"/>
</dbReference>
<dbReference type="InterPro" id="IPR008927">
    <property type="entry name" value="6-PGluconate_DH-like_C_sf"/>
</dbReference>
<keyword evidence="4" id="KW-0963">Cytoplasm</keyword>
<dbReference type="NCBIfam" id="TIGR00112">
    <property type="entry name" value="proC"/>
    <property type="match status" value="1"/>
</dbReference>
<comment type="caution">
    <text evidence="8">The sequence shown here is derived from an EMBL/GenBank/DDBJ whole genome shotgun (WGS) entry which is preliminary data.</text>
</comment>
<evidence type="ECO:0000256" key="5">
    <source>
        <dbReference type="NCBIfam" id="TIGR00112"/>
    </source>
</evidence>
<gene>
    <name evidence="4 8" type="primary">proC</name>
    <name evidence="8" type="ORF">GCM10009118_15100</name>
</gene>
<dbReference type="PIRSF" id="PIRSF000193">
    <property type="entry name" value="Pyrrol-5-carb_rd"/>
    <property type="match status" value="1"/>
</dbReference>
<evidence type="ECO:0000313" key="9">
    <source>
        <dbReference type="Proteomes" id="UP001501126"/>
    </source>
</evidence>
<dbReference type="Proteomes" id="UP001501126">
    <property type="component" value="Unassembled WGS sequence"/>
</dbReference>
<dbReference type="InterPro" id="IPR028939">
    <property type="entry name" value="P5C_Rdtase_cat_N"/>
</dbReference>
<accession>A0ABN1MQB0</accession>
<comment type="function">
    <text evidence="4">Catalyzes the reduction of 1-pyrroline-5-carboxylate (PCA) to L-proline.</text>
</comment>
<comment type="catalytic activity">
    <reaction evidence="4">
        <text>L-proline + NAD(+) = (S)-1-pyrroline-5-carboxylate + NADH + 2 H(+)</text>
        <dbReference type="Rhea" id="RHEA:14105"/>
        <dbReference type="ChEBI" id="CHEBI:15378"/>
        <dbReference type="ChEBI" id="CHEBI:17388"/>
        <dbReference type="ChEBI" id="CHEBI:57540"/>
        <dbReference type="ChEBI" id="CHEBI:57945"/>
        <dbReference type="ChEBI" id="CHEBI:60039"/>
        <dbReference type="EC" id="1.5.1.2"/>
    </reaction>
</comment>
<dbReference type="PANTHER" id="PTHR11645:SF0">
    <property type="entry name" value="PYRROLINE-5-CARBOXYLATE REDUCTASE 3"/>
    <property type="match status" value="1"/>
</dbReference>
<keyword evidence="4" id="KW-0641">Proline biosynthesis</keyword>
<comment type="subcellular location">
    <subcellularLocation>
        <location evidence="4">Cytoplasm</location>
    </subcellularLocation>
</comment>
<dbReference type="SUPFAM" id="SSF48179">
    <property type="entry name" value="6-phosphogluconate dehydrogenase C-terminal domain-like"/>
    <property type="match status" value="1"/>
</dbReference>
<proteinExistence type="inferred from homology"/>
<dbReference type="InterPro" id="IPR036291">
    <property type="entry name" value="NAD(P)-bd_dom_sf"/>
</dbReference>
<dbReference type="InterPro" id="IPR000304">
    <property type="entry name" value="Pyrroline-COOH_reductase"/>
</dbReference>
<dbReference type="Pfam" id="PF03807">
    <property type="entry name" value="F420_oxidored"/>
    <property type="match status" value="1"/>
</dbReference>
<dbReference type="EC" id="1.5.1.2" evidence="4 5"/>
<dbReference type="Pfam" id="PF14748">
    <property type="entry name" value="P5CR_dimer"/>
    <property type="match status" value="1"/>
</dbReference>
<evidence type="ECO:0000259" key="7">
    <source>
        <dbReference type="Pfam" id="PF14748"/>
    </source>
</evidence>
<dbReference type="PANTHER" id="PTHR11645">
    <property type="entry name" value="PYRROLINE-5-CARBOXYLATE REDUCTASE"/>
    <property type="match status" value="1"/>
</dbReference>
<evidence type="ECO:0000256" key="1">
    <source>
        <dbReference type="ARBA" id="ARBA00005525"/>
    </source>
</evidence>
<evidence type="ECO:0000256" key="3">
    <source>
        <dbReference type="ARBA" id="ARBA00023002"/>
    </source>
</evidence>
<evidence type="ECO:0000256" key="4">
    <source>
        <dbReference type="HAMAP-Rule" id="MF_01925"/>
    </source>
</evidence>
<evidence type="ECO:0000256" key="2">
    <source>
        <dbReference type="ARBA" id="ARBA00022857"/>
    </source>
</evidence>
<keyword evidence="2 4" id="KW-0521">NADP</keyword>
<name>A0ABN1MQB0_9FLAO</name>